<gene>
    <name evidence="10" type="primary">RLN3_1</name>
    <name evidence="10" type="ORF">N1851_027178</name>
</gene>
<dbReference type="EMBL" id="JAOPHQ010005135">
    <property type="protein sequence ID" value="KAK0136644.1"/>
    <property type="molecule type" value="Genomic_DNA"/>
</dbReference>
<evidence type="ECO:0000256" key="8">
    <source>
        <dbReference type="SAM" id="SignalP"/>
    </source>
</evidence>
<dbReference type="PROSITE" id="PS00262">
    <property type="entry name" value="INSULIN"/>
    <property type="match status" value="1"/>
</dbReference>
<evidence type="ECO:0000313" key="10">
    <source>
        <dbReference type="EMBL" id="KAK0136644.1"/>
    </source>
</evidence>
<feature type="domain" description="Insulin-like" evidence="9">
    <location>
        <begin position="33"/>
        <end position="181"/>
    </location>
</feature>
<evidence type="ECO:0000256" key="5">
    <source>
        <dbReference type="ARBA" id="ARBA00022702"/>
    </source>
</evidence>
<keyword evidence="6" id="KW-1015">Disulfide bond</keyword>
<keyword evidence="4 7" id="KW-0964">Secreted</keyword>
<organism evidence="10 11">
    <name type="scientific">Merluccius polli</name>
    <name type="common">Benguela hake</name>
    <name type="synonym">Merluccius cadenati</name>
    <dbReference type="NCBI Taxonomy" id="89951"/>
    <lineage>
        <taxon>Eukaryota</taxon>
        <taxon>Metazoa</taxon>
        <taxon>Chordata</taxon>
        <taxon>Craniata</taxon>
        <taxon>Vertebrata</taxon>
        <taxon>Euteleostomi</taxon>
        <taxon>Actinopterygii</taxon>
        <taxon>Neopterygii</taxon>
        <taxon>Teleostei</taxon>
        <taxon>Neoteleostei</taxon>
        <taxon>Acanthomorphata</taxon>
        <taxon>Zeiogadaria</taxon>
        <taxon>Gadariae</taxon>
        <taxon>Gadiformes</taxon>
        <taxon>Gadoidei</taxon>
        <taxon>Merlucciidae</taxon>
        <taxon>Merluccius</taxon>
    </lineage>
</organism>
<dbReference type="GO" id="GO:0001664">
    <property type="term" value="F:G protein-coupled receptor binding"/>
    <property type="evidence" value="ECO:0007669"/>
    <property type="project" value="TreeGrafter"/>
</dbReference>
<dbReference type="PRINTS" id="PR00276">
    <property type="entry name" value="INSULINFAMLY"/>
</dbReference>
<dbReference type="InterPro" id="IPR022352">
    <property type="entry name" value="Ins/IGF/rlx"/>
</dbReference>
<feature type="chain" id="PRO_5041465411" evidence="8">
    <location>
        <begin position="23"/>
        <end position="181"/>
    </location>
</feature>
<dbReference type="InterPro" id="IPR022353">
    <property type="entry name" value="Insulin_CS"/>
</dbReference>
<name>A0AA47MAM7_MERPO</name>
<evidence type="ECO:0000259" key="9">
    <source>
        <dbReference type="SMART" id="SM00078"/>
    </source>
</evidence>
<comment type="similarity">
    <text evidence="2 7">Belongs to the insulin family.</text>
</comment>
<dbReference type="AlphaFoldDB" id="A0AA47MAM7"/>
<dbReference type="InterPro" id="IPR016179">
    <property type="entry name" value="Insulin-like"/>
</dbReference>
<dbReference type="GO" id="GO:0005179">
    <property type="term" value="F:hormone activity"/>
    <property type="evidence" value="ECO:0007669"/>
    <property type="project" value="UniProtKB-KW"/>
</dbReference>
<evidence type="ECO:0000256" key="4">
    <source>
        <dbReference type="ARBA" id="ARBA00022525"/>
    </source>
</evidence>
<keyword evidence="8" id="KW-0732">Signal</keyword>
<proteinExistence type="inferred from homology"/>
<evidence type="ECO:0000256" key="2">
    <source>
        <dbReference type="ARBA" id="ARBA00009034"/>
    </source>
</evidence>
<sequence>MLLRITVAVVVCVCSKVQPAAAERLAVPRDYGVKLCGREFIRAVIFTCGGSRWRRAQDGDSDPFQRNYYHSDVTQGGDDQPGGWQQNDVRVTKYPHLSPPALGATLADLLAVFGRDAGRPLDPLREFQLSTISEEQRKQTDVGWPKSSSSSSLRKRRNFSLGVAGMCCSQGCTKNDIGRLC</sequence>
<reference evidence="10" key="1">
    <citation type="journal article" date="2023" name="Front. Mar. Sci.">
        <title>A new Merluccius polli reference genome to investigate the effects of global change in West African waters.</title>
        <authorList>
            <person name="Mateo J.L."/>
            <person name="Blanco-Fernandez C."/>
            <person name="Garcia-Vazquez E."/>
            <person name="Machado-Schiaffino G."/>
        </authorList>
    </citation>
    <scope>NUCLEOTIDE SEQUENCE</scope>
    <source>
        <strain evidence="10">C29</strain>
        <tissue evidence="10">Fin</tissue>
    </source>
</reference>
<evidence type="ECO:0000256" key="3">
    <source>
        <dbReference type="ARBA" id="ARBA00011207"/>
    </source>
</evidence>
<comment type="subunit">
    <text evidence="3">Heterodimer of a B chain and an A chain linked by two disulfide bonds.</text>
</comment>
<comment type="caution">
    <text evidence="10">The sequence shown here is derived from an EMBL/GenBank/DDBJ whole genome shotgun (WGS) entry which is preliminary data.</text>
</comment>
<comment type="subcellular location">
    <subcellularLocation>
        <location evidence="1 7">Secreted</location>
    </subcellularLocation>
</comment>
<keyword evidence="11" id="KW-1185">Reference proteome</keyword>
<keyword evidence="5" id="KW-0372">Hormone</keyword>
<dbReference type="InterPro" id="IPR036438">
    <property type="entry name" value="Insulin-like_sf"/>
</dbReference>
<dbReference type="Pfam" id="PF00049">
    <property type="entry name" value="Insulin"/>
    <property type="match status" value="1"/>
</dbReference>
<dbReference type="CDD" id="cd04365">
    <property type="entry name" value="IlGF_relaxin_like"/>
    <property type="match status" value="1"/>
</dbReference>
<evidence type="ECO:0000313" key="11">
    <source>
        <dbReference type="Proteomes" id="UP001174136"/>
    </source>
</evidence>
<evidence type="ECO:0000256" key="7">
    <source>
        <dbReference type="RuleBase" id="RU000406"/>
    </source>
</evidence>
<feature type="signal peptide" evidence="8">
    <location>
        <begin position="1"/>
        <end position="22"/>
    </location>
</feature>
<accession>A0AA47MAM7</accession>
<dbReference type="CDD" id="cd00101">
    <property type="entry name" value="IlGF_like"/>
    <property type="match status" value="1"/>
</dbReference>
<dbReference type="SMART" id="SM00078">
    <property type="entry name" value="IlGF"/>
    <property type="match status" value="1"/>
</dbReference>
<dbReference type="Proteomes" id="UP001174136">
    <property type="component" value="Unassembled WGS sequence"/>
</dbReference>
<dbReference type="SUPFAM" id="SSF56994">
    <property type="entry name" value="Insulin-like"/>
    <property type="match status" value="1"/>
</dbReference>
<evidence type="ECO:0000256" key="6">
    <source>
        <dbReference type="ARBA" id="ARBA00023157"/>
    </source>
</evidence>
<protein>
    <submittedName>
        <fullName evidence="10">Relaxin-3</fullName>
    </submittedName>
</protein>
<dbReference type="PANTHER" id="PTHR20968">
    <property type="entry name" value="ILGF DOMAIN-CONTAINING PROTEIN"/>
    <property type="match status" value="1"/>
</dbReference>
<dbReference type="GO" id="GO:0005576">
    <property type="term" value="C:extracellular region"/>
    <property type="evidence" value="ECO:0007669"/>
    <property type="project" value="UniProtKB-SubCell"/>
</dbReference>
<evidence type="ECO:0000256" key="1">
    <source>
        <dbReference type="ARBA" id="ARBA00004613"/>
    </source>
</evidence>
<dbReference type="PANTHER" id="PTHR20968:SF4">
    <property type="entry name" value="RELAXIN 3"/>
    <property type="match status" value="1"/>
</dbReference>
<dbReference type="InterPro" id="IPR051777">
    <property type="entry name" value="Insulin-like_neuro_ligands"/>
</dbReference>